<dbReference type="InterPro" id="IPR002048">
    <property type="entry name" value="EF_hand_dom"/>
</dbReference>
<protein>
    <recommendedName>
        <fullName evidence="1">EF-hand domain-containing protein</fullName>
    </recommendedName>
</protein>
<dbReference type="PROSITE" id="PS00018">
    <property type="entry name" value="EF_HAND_1"/>
    <property type="match status" value="2"/>
</dbReference>
<dbReference type="EMBL" id="BAAAKJ010000116">
    <property type="protein sequence ID" value="GAA1391813.1"/>
    <property type="molecule type" value="Genomic_DNA"/>
</dbReference>
<evidence type="ECO:0000313" key="2">
    <source>
        <dbReference type="EMBL" id="GAA1391813.1"/>
    </source>
</evidence>
<dbReference type="PANTHER" id="PTHR36151:SF3">
    <property type="entry name" value="ER-BOUND OXYGENASE MPAB_MPAB'_RUBBER OXYGENASE CATALYTIC DOMAIN-CONTAINING PROTEIN"/>
    <property type="match status" value="1"/>
</dbReference>
<dbReference type="Pfam" id="PF13499">
    <property type="entry name" value="EF-hand_7"/>
    <property type="match status" value="1"/>
</dbReference>
<organism evidence="2 3">
    <name type="scientific">Kitasatospora putterlickiae</name>
    <dbReference type="NCBI Taxonomy" id="221725"/>
    <lineage>
        <taxon>Bacteria</taxon>
        <taxon>Bacillati</taxon>
        <taxon>Actinomycetota</taxon>
        <taxon>Actinomycetes</taxon>
        <taxon>Kitasatosporales</taxon>
        <taxon>Streptomycetaceae</taxon>
        <taxon>Kitasatospora</taxon>
    </lineage>
</organism>
<proteinExistence type="predicted"/>
<comment type="caution">
    <text evidence="2">The sequence shown here is derived from an EMBL/GenBank/DDBJ whole genome shotgun (WGS) entry which is preliminary data.</text>
</comment>
<sequence>MAASAASSASAPRPGVSFRRDLSEWRIVLVAWRLLVLQASHPVVAAGMEEHSTYRGHPWRRIEHTLGSGRRLFQADQEQLWREVKRLDRAHRRIRGTTEDGRTYDAHDPATRAWVLLTLFESVAAMRELSGDPYSADELEELYREFAEIAAVFGLPAGELPATAAELPGYLRRTTAERLEFTGTARHLLYDMLHEAPCPRRLRFLGPAGWRALRWAVAKVVTELTVADLPAVYRERFGLVRTRRGALLSRVLHGVGRMALTRLPDRLRYRAPGVRPPSRPRRMPRQDTRPPRLDRFFREVLDQTGDGWLTARDLQAMAHNVCWRLELTEDGEARVYAAFEAWWEQLRAGMDADGDGRISREEYVTATLAGCDRDPEYLEGGLLPALRAVFAAADTDGDGLLDFAEYRVLFDGRRVHPAELSHGFRQLDTDGDGVITAPEFLRGFVDYFTARAPSASGTQLLGHA</sequence>
<dbReference type="SMART" id="SM00054">
    <property type="entry name" value="EFh"/>
    <property type="match status" value="3"/>
</dbReference>
<dbReference type="InterPro" id="IPR018713">
    <property type="entry name" value="MPAB/Lcp_cat_dom"/>
</dbReference>
<gene>
    <name evidence="2" type="ORF">GCM10009639_22230</name>
</gene>
<feature type="domain" description="EF-hand" evidence="1">
    <location>
        <begin position="350"/>
        <end position="373"/>
    </location>
</feature>
<name>A0ABN1XWN7_9ACTN</name>
<feature type="domain" description="EF-hand" evidence="1">
    <location>
        <begin position="415"/>
        <end position="450"/>
    </location>
</feature>
<dbReference type="SUPFAM" id="SSF47473">
    <property type="entry name" value="EF-hand"/>
    <property type="match status" value="1"/>
</dbReference>
<dbReference type="Proteomes" id="UP001499863">
    <property type="component" value="Unassembled WGS sequence"/>
</dbReference>
<keyword evidence="3" id="KW-1185">Reference proteome</keyword>
<dbReference type="Gene3D" id="1.10.238.10">
    <property type="entry name" value="EF-hand"/>
    <property type="match status" value="1"/>
</dbReference>
<dbReference type="RefSeq" id="WP_344332476.1">
    <property type="nucleotide sequence ID" value="NZ_BAAAKJ010000116.1"/>
</dbReference>
<accession>A0ABN1XWN7</accession>
<dbReference type="Pfam" id="PF13202">
    <property type="entry name" value="EF-hand_5"/>
    <property type="match status" value="1"/>
</dbReference>
<dbReference type="Pfam" id="PF09995">
    <property type="entry name" value="MPAB_Lcp_cat"/>
    <property type="match status" value="1"/>
</dbReference>
<dbReference type="InterPro" id="IPR011992">
    <property type="entry name" value="EF-hand-dom_pair"/>
</dbReference>
<dbReference type="PANTHER" id="PTHR36151">
    <property type="entry name" value="BLR2777 PROTEIN"/>
    <property type="match status" value="1"/>
</dbReference>
<reference evidence="2 3" key="1">
    <citation type="journal article" date="2019" name="Int. J. Syst. Evol. Microbiol.">
        <title>The Global Catalogue of Microorganisms (GCM) 10K type strain sequencing project: providing services to taxonomists for standard genome sequencing and annotation.</title>
        <authorList>
            <consortium name="The Broad Institute Genomics Platform"/>
            <consortium name="The Broad Institute Genome Sequencing Center for Infectious Disease"/>
            <person name="Wu L."/>
            <person name="Ma J."/>
        </authorList>
    </citation>
    <scope>NUCLEOTIDE SEQUENCE [LARGE SCALE GENOMIC DNA]</scope>
    <source>
        <strain evidence="2 3">JCM 12393</strain>
    </source>
</reference>
<dbReference type="InterPro" id="IPR018247">
    <property type="entry name" value="EF_Hand_1_Ca_BS"/>
</dbReference>
<evidence type="ECO:0000313" key="3">
    <source>
        <dbReference type="Proteomes" id="UP001499863"/>
    </source>
</evidence>
<dbReference type="PROSITE" id="PS50222">
    <property type="entry name" value="EF_HAND_2"/>
    <property type="match status" value="2"/>
</dbReference>
<evidence type="ECO:0000259" key="1">
    <source>
        <dbReference type="PROSITE" id="PS50222"/>
    </source>
</evidence>